<dbReference type="STRING" id="109280.ENSHCOP00000009036"/>
<organism evidence="3 4">
    <name type="scientific">Hippocampus comes</name>
    <name type="common">Tiger tail seahorse</name>
    <dbReference type="NCBI Taxonomy" id="109280"/>
    <lineage>
        <taxon>Eukaryota</taxon>
        <taxon>Metazoa</taxon>
        <taxon>Chordata</taxon>
        <taxon>Craniata</taxon>
        <taxon>Vertebrata</taxon>
        <taxon>Euteleostomi</taxon>
        <taxon>Actinopterygii</taxon>
        <taxon>Neopterygii</taxon>
        <taxon>Teleostei</taxon>
        <taxon>Neoteleostei</taxon>
        <taxon>Acanthomorphata</taxon>
        <taxon>Syngnathiaria</taxon>
        <taxon>Syngnathiformes</taxon>
        <taxon>Syngnathoidei</taxon>
        <taxon>Syngnathidae</taxon>
        <taxon>Hippocampus</taxon>
    </lineage>
</organism>
<feature type="compositionally biased region" description="Basic and acidic residues" evidence="2">
    <location>
        <begin position="138"/>
        <end position="149"/>
    </location>
</feature>
<dbReference type="InterPro" id="IPR036249">
    <property type="entry name" value="Thioredoxin-like_sf"/>
</dbReference>
<comment type="similarity">
    <text evidence="1">Belongs to the SH3BGR family.</text>
</comment>
<dbReference type="PANTHER" id="PTHR12232:SF1">
    <property type="entry name" value="SH3 DOMAIN-BINDING GLUTAMIC ACID-RICH PROTEIN"/>
    <property type="match status" value="1"/>
</dbReference>
<keyword evidence="4" id="KW-1185">Reference proteome</keyword>
<dbReference type="InterPro" id="IPR051033">
    <property type="entry name" value="SH3BGR"/>
</dbReference>
<feature type="region of interest" description="Disordered" evidence="2">
    <location>
        <begin position="121"/>
        <end position="215"/>
    </location>
</feature>
<reference evidence="3" key="2">
    <citation type="submission" date="2025-09" db="UniProtKB">
        <authorList>
            <consortium name="Ensembl"/>
        </authorList>
    </citation>
    <scope>IDENTIFICATION</scope>
</reference>
<dbReference type="Gene3D" id="3.40.30.10">
    <property type="entry name" value="Glutaredoxin"/>
    <property type="match status" value="1"/>
</dbReference>
<dbReference type="InterPro" id="IPR006993">
    <property type="entry name" value="Glut_rich_SH3-bd"/>
</dbReference>
<evidence type="ECO:0000313" key="3">
    <source>
        <dbReference type="Ensembl" id="ENSHCOP00000009036.1"/>
    </source>
</evidence>
<dbReference type="AlphaFoldDB" id="A0A3Q2Y7G8"/>
<dbReference type="GeneTree" id="ENSGT00940000159847"/>
<evidence type="ECO:0000313" key="4">
    <source>
        <dbReference type="Proteomes" id="UP000264820"/>
    </source>
</evidence>
<evidence type="ECO:0000256" key="1">
    <source>
        <dbReference type="ARBA" id="ARBA00007764"/>
    </source>
</evidence>
<dbReference type="CDD" id="cd03030">
    <property type="entry name" value="GRX_SH3BGR"/>
    <property type="match status" value="1"/>
</dbReference>
<dbReference type="PANTHER" id="PTHR12232">
    <property type="entry name" value="SH3 DOMAIN-BINDING GLUTAMIC ACID-RICH-LIKE PROTEIN"/>
    <property type="match status" value="1"/>
</dbReference>
<dbReference type="Proteomes" id="UP000264820">
    <property type="component" value="Unplaced"/>
</dbReference>
<dbReference type="SUPFAM" id="SSF52833">
    <property type="entry name" value="Thioredoxin-like"/>
    <property type="match status" value="1"/>
</dbReference>
<reference evidence="3" key="1">
    <citation type="submission" date="2025-08" db="UniProtKB">
        <authorList>
            <consortium name="Ensembl"/>
        </authorList>
    </citation>
    <scope>IDENTIFICATION</scope>
</reference>
<dbReference type="Ensembl" id="ENSHCOT00000025650.1">
    <property type="protein sequence ID" value="ENSHCOP00000009036.1"/>
    <property type="gene ID" value="ENSHCOG00000011431.1"/>
</dbReference>
<proteinExistence type="inferred from homology"/>
<dbReference type="GO" id="GO:0005737">
    <property type="term" value="C:cytoplasm"/>
    <property type="evidence" value="ECO:0007669"/>
    <property type="project" value="TreeGrafter"/>
</dbReference>
<sequence length="215" mass="24310">MVIKVFLATSSGSTAIKKKQQDVVGFLEALKVDYTQLDIACNEENRKWMRQNVPEEKKPSNGIPLPPQIFNEESYCGDYETFFDAKEDNSVYAFLGLAPPPGSKEALQADEEEHIMENGTHIEETTEEGTQDESIVPEVDRNGDVHGDQEDTEEGEGLEEEMEPEGNETTEGGEDEEPEDTGHAEEDEEQEEEELRQLEGEEEEEYLEETQEEEA</sequence>
<accession>A0A3Q2Y7G8</accession>
<feature type="compositionally biased region" description="Acidic residues" evidence="2">
    <location>
        <begin position="150"/>
        <end position="215"/>
    </location>
</feature>
<evidence type="ECO:0000256" key="2">
    <source>
        <dbReference type="SAM" id="MobiDB-lite"/>
    </source>
</evidence>
<name>A0A3Q2Y7G8_HIPCM</name>
<protein>
    <submittedName>
        <fullName evidence="3">SH3 domain binding glutamate-rich protein</fullName>
    </submittedName>
</protein>
<dbReference type="Pfam" id="PF04908">
    <property type="entry name" value="SH3BGR"/>
    <property type="match status" value="1"/>
</dbReference>